<sequence>MAKQKQKWTTEEEYALCAGVEKHGHGKWKVILSDPEFASSLANRSNIDLKDKWRNLGSSGGMPSSREKVRPPRLEGVGINSLLSSPEPLSAVPLLEYEAMIFEALFNIDDPNGPDANKIMDFIELRYEVPQNFRRSVTSKLRRLVLTGELEKVDNCYKFKNAFCGAEPSQLEDVRMNNPDNRNGEQQAPEGSLTPLATDNTPEDSLTPLATEKAPEDSPTPLATENTPEDSPTPLATENAPEDSPTPLAIENAPMNSPTPVATAQERAPPPIPTETLEDAALYAVYAVAVAENVEQEAADACKKAELLAEALEESQTKLGKRKWFIKEMERAEGGRERGDMIMGFFLIKLLKYPYVGVG</sequence>
<dbReference type="Pfam" id="PF00538">
    <property type="entry name" value="Linker_histone"/>
    <property type="match status" value="1"/>
</dbReference>
<keyword evidence="5" id="KW-0175">Coiled coil</keyword>
<dbReference type="InterPro" id="IPR005818">
    <property type="entry name" value="Histone_H1/H5_H15"/>
</dbReference>
<dbReference type="SMART" id="SM00717">
    <property type="entry name" value="SANT"/>
    <property type="match status" value="1"/>
</dbReference>
<dbReference type="AlphaFoldDB" id="A0A103YBA1"/>
<dbReference type="FunFam" id="1.10.10.60:FF:000168">
    <property type="entry name" value="Telomere repeat-binding factor 1"/>
    <property type="match status" value="1"/>
</dbReference>
<evidence type="ECO:0000256" key="1">
    <source>
        <dbReference type="ARBA" id="ARBA00004286"/>
    </source>
</evidence>
<dbReference type="InterPro" id="IPR009057">
    <property type="entry name" value="Homeodomain-like_sf"/>
</dbReference>
<keyword evidence="3" id="KW-0158">Chromosome</keyword>
<feature type="domain" description="H15" evidence="13">
    <location>
        <begin position="93"/>
        <end position="161"/>
    </location>
</feature>
<protein>
    <recommendedName>
        <fullName evidence="9">MYB transcription factor</fullName>
    </recommendedName>
</protein>
<dbReference type="PROSITE" id="PS51504">
    <property type="entry name" value="H15"/>
    <property type="match status" value="1"/>
</dbReference>
<evidence type="ECO:0000256" key="3">
    <source>
        <dbReference type="ARBA" id="ARBA00022454"/>
    </source>
</evidence>
<comment type="caution">
    <text evidence="14">The sequence shown here is derived from an EMBL/GenBank/DDBJ whole genome shotgun (WGS) entry which is preliminary data.</text>
</comment>
<feature type="compositionally biased region" description="Polar residues" evidence="10">
    <location>
        <begin position="195"/>
        <end position="204"/>
    </location>
</feature>
<evidence type="ECO:0000256" key="8">
    <source>
        <dbReference type="ARBA" id="ARBA00023242"/>
    </source>
</evidence>
<proteinExistence type="predicted"/>
<dbReference type="PROSITE" id="PS51294">
    <property type="entry name" value="HTH_MYB"/>
    <property type="match status" value="1"/>
</dbReference>
<feature type="region of interest" description="Disordered" evidence="10">
    <location>
        <begin position="171"/>
        <end position="273"/>
    </location>
</feature>
<dbReference type="GO" id="GO:0005730">
    <property type="term" value="C:nucleolus"/>
    <property type="evidence" value="ECO:0007669"/>
    <property type="project" value="UniProtKB-SubCell"/>
</dbReference>
<evidence type="ECO:0000256" key="9">
    <source>
        <dbReference type="ARBA" id="ARBA00032813"/>
    </source>
</evidence>
<evidence type="ECO:0000256" key="5">
    <source>
        <dbReference type="ARBA" id="ARBA00023054"/>
    </source>
</evidence>
<evidence type="ECO:0000313" key="14">
    <source>
        <dbReference type="EMBL" id="KVI05920.1"/>
    </source>
</evidence>
<dbReference type="Pfam" id="PF00249">
    <property type="entry name" value="Myb_DNA-binding"/>
    <property type="match status" value="1"/>
</dbReference>
<name>A0A103YBA1_CYNCS</name>
<feature type="domain" description="Myb-like" evidence="11">
    <location>
        <begin position="1"/>
        <end position="57"/>
    </location>
</feature>
<evidence type="ECO:0000259" key="12">
    <source>
        <dbReference type="PROSITE" id="PS51294"/>
    </source>
</evidence>
<dbReference type="SUPFAM" id="SSF46689">
    <property type="entry name" value="Homeodomain-like"/>
    <property type="match status" value="1"/>
</dbReference>
<dbReference type="GO" id="GO:0000786">
    <property type="term" value="C:nucleosome"/>
    <property type="evidence" value="ECO:0007669"/>
    <property type="project" value="InterPro"/>
</dbReference>
<keyword evidence="8" id="KW-0539">Nucleus</keyword>
<evidence type="ECO:0000256" key="6">
    <source>
        <dbReference type="ARBA" id="ARBA00023125"/>
    </source>
</evidence>
<dbReference type="PANTHER" id="PTHR46267:SF15">
    <property type="entry name" value="WINGED HELIX-TURN-HELIX TRANSCRIPTION REPRESSOR DNA-BINDING PROTEIN-RELATED"/>
    <property type="match status" value="1"/>
</dbReference>
<dbReference type="Proteomes" id="UP000243975">
    <property type="component" value="Unassembled WGS sequence"/>
</dbReference>
<evidence type="ECO:0000259" key="11">
    <source>
        <dbReference type="PROSITE" id="PS50090"/>
    </source>
</evidence>
<dbReference type="CDD" id="cd11660">
    <property type="entry name" value="SANT_TRF"/>
    <property type="match status" value="1"/>
</dbReference>
<dbReference type="EMBL" id="LEKV01001859">
    <property type="protein sequence ID" value="KVI05920.1"/>
    <property type="molecule type" value="Genomic_DNA"/>
</dbReference>
<evidence type="ECO:0000313" key="15">
    <source>
        <dbReference type="Proteomes" id="UP000243975"/>
    </source>
</evidence>
<keyword evidence="7" id="KW-0804">Transcription</keyword>
<accession>A0A103YBA1</accession>
<feature type="domain" description="HTH myb-type" evidence="12">
    <location>
        <begin position="1"/>
        <end position="61"/>
    </location>
</feature>
<organism evidence="14 15">
    <name type="scientific">Cynara cardunculus var. scolymus</name>
    <name type="common">Globe artichoke</name>
    <name type="synonym">Cynara scolymus</name>
    <dbReference type="NCBI Taxonomy" id="59895"/>
    <lineage>
        <taxon>Eukaryota</taxon>
        <taxon>Viridiplantae</taxon>
        <taxon>Streptophyta</taxon>
        <taxon>Embryophyta</taxon>
        <taxon>Tracheophyta</taxon>
        <taxon>Spermatophyta</taxon>
        <taxon>Magnoliopsida</taxon>
        <taxon>eudicotyledons</taxon>
        <taxon>Gunneridae</taxon>
        <taxon>Pentapetalae</taxon>
        <taxon>asterids</taxon>
        <taxon>campanulids</taxon>
        <taxon>Asterales</taxon>
        <taxon>Asteraceae</taxon>
        <taxon>Carduoideae</taxon>
        <taxon>Cardueae</taxon>
        <taxon>Carduinae</taxon>
        <taxon>Cynara</taxon>
    </lineage>
</organism>
<evidence type="ECO:0000256" key="2">
    <source>
        <dbReference type="ARBA" id="ARBA00004604"/>
    </source>
</evidence>
<evidence type="ECO:0000256" key="4">
    <source>
        <dbReference type="ARBA" id="ARBA00023015"/>
    </source>
</evidence>
<dbReference type="Gene3D" id="1.10.10.10">
    <property type="entry name" value="Winged helix-like DNA-binding domain superfamily/Winged helix DNA-binding domain"/>
    <property type="match status" value="1"/>
</dbReference>
<evidence type="ECO:0000259" key="13">
    <source>
        <dbReference type="PROSITE" id="PS51504"/>
    </source>
</evidence>
<dbReference type="GO" id="GO:0003691">
    <property type="term" value="F:double-stranded telomeric DNA binding"/>
    <property type="evidence" value="ECO:0007669"/>
    <property type="project" value="InterPro"/>
</dbReference>
<feature type="compositionally biased region" description="Polar residues" evidence="10">
    <location>
        <begin position="221"/>
        <end position="236"/>
    </location>
</feature>
<dbReference type="InterPro" id="IPR036388">
    <property type="entry name" value="WH-like_DNA-bd_sf"/>
</dbReference>
<dbReference type="SUPFAM" id="SSF46785">
    <property type="entry name" value="Winged helix' DNA-binding domain"/>
    <property type="match status" value="1"/>
</dbReference>
<dbReference type="PANTHER" id="PTHR46267">
    <property type="entry name" value="SINGLE MYB HISTONE 4"/>
    <property type="match status" value="1"/>
</dbReference>
<reference evidence="14 15" key="1">
    <citation type="journal article" date="2016" name="Sci. Rep.">
        <title>The genome sequence of the outbreeding globe artichoke constructed de novo incorporating a phase-aware low-pass sequencing strategy of F1 progeny.</title>
        <authorList>
            <person name="Scaglione D."/>
            <person name="Reyes-Chin-Wo S."/>
            <person name="Acquadro A."/>
            <person name="Froenicke L."/>
            <person name="Portis E."/>
            <person name="Beitel C."/>
            <person name="Tirone M."/>
            <person name="Mauro R."/>
            <person name="Lo Monaco A."/>
            <person name="Mauromicale G."/>
            <person name="Faccioli P."/>
            <person name="Cattivelli L."/>
            <person name="Rieseberg L."/>
            <person name="Michelmore R."/>
            <person name="Lanteri S."/>
        </authorList>
    </citation>
    <scope>NUCLEOTIDE SEQUENCE [LARGE SCALE GENOMIC DNA]</scope>
    <source>
        <strain evidence="14">2C</strain>
    </source>
</reference>
<evidence type="ECO:0000256" key="10">
    <source>
        <dbReference type="SAM" id="MobiDB-lite"/>
    </source>
</evidence>
<dbReference type="InterPro" id="IPR044597">
    <property type="entry name" value="SMH1-6"/>
</dbReference>
<dbReference type="InterPro" id="IPR001005">
    <property type="entry name" value="SANT/Myb"/>
</dbReference>
<dbReference type="InterPro" id="IPR036390">
    <property type="entry name" value="WH_DNA-bd_sf"/>
</dbReference>
<dbReference type="InterPro" id="IPR017930">
    <property type="entry name" value="Myb_dom"/>
</dbReference>
<keyword evidence="6" id="KW-0238">DNA-binding</keyword>
<dbReference type="SMART" id="SM00526">
    <property type="entry name" value="H15"/>
    <property type="match status" value="1"/>
</dbReference>
<dbReference type="PROSITE" id="PS50090">
    <property type="entry name" value="MYB_LIKE"/>
    <property type="match status" value="1"/>
</dbReference>
<gene>
    <name evidence="14" type="ORF">Ccrd_015784</name>
</gene>
<keyword evidence="15" id="KW-1185">Reference proteome</keyword>
<dbReference type="GO" id="GO:0006334">
    <property type="term" value="P:nucleosome assembly"/>
    <property type="evidence" value="ECO:0007669"/>
    <property type="project" value="InterPro"/>
</dbReference>
<keyword evidence="4" id="KW-0805">Transcription regulation</keyword>
<evidence type="ECO:0000256" key="7">
    <source>
        <dbReference type="ARBA" id="ARBA00023163"/>
    </source>
</evidence>
<dbReference type="Gramene" id="KVI05920">
    <property type="protein sequence ID" value="KVI05920"/>
    <property type="gene ID" value="Ccrd_015784"/>
</dbReference>
<dbReference type="Gene3D" id="1.10.246.220">
    <property type="match status" value="1"/>
</dbReference>
<comment type="subcellular location">
    <subcellularLocation>
        <location evidence="1">Chromosome</location>
    </subcellularLocation>
    <subcellularLocation>
        <location evidence="2">Nucleus</location>
        <location evidence="2">Nucleolus</location>
    </subcellularLocation>
</comment>